<sequence length="637" mass="74097">MSKLLENKRIFFYDFEVLSKLKDSRTGQSWWCVVFIDFDTRKGKLIKNSVNELIQFYNQFKDSIFVGYNSRQYDQYIFKGLMLDMDAGYISEQLIEHKLKGHNVVRNAFRLPLNNFDIMPNPPVPLKTLEGFMGSDIQESSVPFTIDRQLTDEEEKNLIKYCIHDVKETIKVFERLRHEFDSQLQLIEAFDLDMTLFNKTKAQLSAYILDAKKHDDRGDAFDHLIPDTLVLDKYNYVREWYENEFTSYIDPVTNKGRKLETVIAGVPTDYGIGGIHSALKNIDESGIILACDISSMYPALIIEYNYMSRNVPSIDKYINIRNERLKLKAEKNPKQQPLKIVLNATFGTFKDKFNAMYDERMSNAICIAGQLLLTDLAEKLEGHCKILQKNTDGIFMKVEREEDIEIVQSIAKEWEVRTRLDLEWDRFNRIIQKDVNNYILVPEGGLYYPNGKERWKAKGAFVKSLSDIDYDLPIVNKAVIAYFLKNKPVEETINECNKLREFQKIVKVTSAYDQGAWKNCTFSKRKVLNESTGKYSTKMMWNDGSGYALKDKTFRVFASNRDEDGGLFKKKSGANPAKFQNTSEKVFIDNEDVTQKTVPDYLDRQFYIDLSNDRINQFMGIKKNSSKKKADKEEIKQ</sequence>
<evidence type="ECO:0000313" key="1">
    <source>
        <dbReference type="EMBL" id="MEQ6355119.1"/>
    </source>
</evidence>
<reference evidence="1 2" key="1">
    <citation type="submission" date="2024-06" db="EMBL/GenBank/DDBJ databases">
        <title>Lysinibacillus zambalefons sp. nov., a Novel Firmicute Isolated from the Poon Bato Zambales Hyperalkaline Spring.</title>
        <authorList>
            <person name="Aja J.A."/>
            <person name="Lazaro J.E.H."/>
            <person name="Llorin L.D."/>
            <person name="Lim K.R."/>
            <person name="Teodosio J."/>
            <person name="Dalisay D.S."/>
        </authorList>
    </citation>
    <scope>NUCLEOTIDE SEQUENCE [LARGE SCALE GENOMIC DNA]</scope>
    <source>
        <strain evidence="1 2">M3</strain>
    </source>
</reference>
<evidence type="ECO:0000313" key="2">
    <source>
        <dbReference type="Proteomes" id="UP001478862"/>
    </source>
</evidence>
<dbReference type="InterPro" id="IPR023211">
    <property type="entry name" value="DNA_pol_palm_dom_sf"/>
</dbReference>
<dbReference type="SUPFAM" id="SSF53098">
    <property type="entry name" value="Ribonuclease H-like"/>
    <property type="match status" value="1"/>
</dbReference>
<dbReference type="EMBL" id="JBEGDG010000007">
    <property type="protein sequence ID" value="MEQ6355119.1"/>
    <property type="molecule type" value="Genomic_DNA"/>
</dbReference>
<dbReference type="SUPFAM" id="SSF56672">
    <property type="entry name" value="DNA/RNA polymerases"/>
    <property type="match status" value="1"/>
</dbReference>
<organism evidence="1 2">
    <name type="scientific">Lysinibacillus zambalensis</name>
    <dbReference type="NCBI Taxonomy" id="3160866"/>
    <lineage>
        <taxon>Bacteria</taxon>
        <taxon>Bacillati</taxon>
        <taxon>Bacillota</taxon>
        <taxon>Bacilli</taxon>
        <taxon>Bacillales</taxon>
        <taxon>Bacillaceae</taxon>
        <taxon>Lysinibacillus</taxon>
    </lineage>
</organism>
<name>A0ABV1MT94_9BACI</name>
<dbReference type="Proteomes" id="UP001478862">
    <property type="component" value="Unassembled WGS sequence"/>
</dbReference>
<dbReference type="RefSeq" id="WP_349659749.1">
    <property type="nucleotide sequence ID" value="NZ_JBEGDG010000007.1"/>
</dbReference>
<dbReference type="Gene3D" id="3.90.1600.10">
    <property type="entry name" value="Palm domain of DNA polymerase"/>
    <property type="match status" value="1"/>
</dbReference>
<gene>
    <name evidence="1" type="ORF">ABNX05_10870</name>
</gene>
<comment type="caution">
    <text evidence="1">The sequence shown here is derived from an EMBL/GenBank/DDBJ whole genome shotgun (WGS) entry which is preliminary data.</text>
</comment>
<keyword evidence="2" id="KW-1185">Reference proteome</keyword>
<dbReference type="InterPro" id="IPR043502">
    <property type="entry name" value="DNA/RNA_pol_sf"/>
</dbReference>
<proteinExistence type="predicted"/>
<protein>
    <recommendedName>
        <fullName evidence="3">DNA-directed DNA polymerase</fullName>
    </recommendedName>
</protein>
<accession>A0ABV1MT94</accession>
<evidence type="ECO:0008006" key="3">
    <source>
        <dbReference type="Google" id="ProtNLM"/>
    </source>
</evidence>
<dbReference type="InterPro" id="IPR012337">
    <property type="entry name" value="RNaseH-like_sf"/>
</dbReference>